<accession>A0A8T0BLU0</accession>
<evidence type="ECO:0000313" key="3">
    <source>
        <dbReference type="Proteomes" id="UP000606274"/>
    </source>
</evidence>
<comment type="caution">
    <text evidence="2">The sequence shown here is derived from an EMBL/GenBank/DDBJ whole genome shotgun (WGS) entry which is preliminary data.</text>
</comment>
<feature type="chain" id="PRO_5035936204" evidence="1">
    <location>
        <begin position="18"/>
        <end position="140"/>
    </location>
</feature>
<dbReference type="AlphaFoldDB" id="A0A8T0BLU0"/>
<proteinExistence type="predicted"/>
<name>A0A8T0BLU0_SILME</name>
<evidence type="ECO:0000313" key="2">
    <source>
        <dbReference type="EMBL" id="KAF7708232.1"/>
    </source>
</evidence>
<reference evidence="2" key="1">
    <citation type="submission" date="2020-08" db="EMBL/GenBank/DDBJ databases">
        <title>Chromosome-level assembly of Southern catfish (Silurus meridionalis) provides insights into visual adaptation to the nocturnal and benthic lifestyles.</title>
        <authorList>
            <person name="Zhang Y."/>
            <person name="Wang D."/>
            <person name="Peng Z."/>
        </authorList>
    </citation>
    <scope>NUCLEOTIDE SEQUENCE</scope>
    <source>
        <strain evidence="2">SWU-2019-XX</strain>
        <tissue evidence="2">Muscle</tissue>
    </source>
</reference>
<gene>
    <name evidence="2" type="ORF">HF521_017289</name>
</gene>
<organism evidence="2 3">
    <name type="scientific">Silurus meridionalis</name>
    <name type="common">Southern catfish</name>
    <name type="synonym">Silurus soldatovi meridionalis</name>
    <dbReference type="NCBI Taxonomy" id="175797"/>
    <lineage>
        <taxon>Eukaryota</taxon>
        <taxon>Metazoa</taxon>
        <taxon>Chordata</taxon>
        <taxon>Craniata</taxon>
        <taxon>Vertebrata</taxon>
        <taxon>Euteleostomi</taxon>
        <taxon>Actinopterygii</taxon>
        <taxon>Neopterygii</taxon>
        <taxon>Teleostei</taxon>
        <taxon>Ostariophysi</taxon>
        <taxon>Siluriformes</taxon>
        <taxon>Siluridae</taxon>
        <taxon>Silurus</taxon>
    </lineage>
</organism>
<keyword evidence="1" id="KW-0732">Signal</keyword>
<feature type="signal peptide" evidence="1">
    <location>
        <begin position="1"/>
        <end position="17"/>
    </location>
</feature>
<dbReference type="EMBL" id="JABFDY010000004">
    <property type="protein sequence ID" value="KAF7708232.1"/>
    <property type="molecule type" value="Genomic_DNA"/>
</dbReference>
<keyword evidence="3" id="KW-1185">Reference proteome</keyword>
<protein>
    <submittedName>
        <fullName evidence="2">Uncharacterized protein</fullName>
    </submittedName>
</protein>
<dbReference type="Proteomes" id="UP000606274">
    <property type="component" value="Unassembled WGS sequence"/>
</dbReference>
<evidence type="ECO:0000256" key="1">
    <source>
        <dbReference type="SAM" id="SignalP"/>
    </source>
</evidence>
<sequence length="140" mass="15457">MLVLAASLSVFVYYSLAVLECSVHYKSTCDGGNATLDTTGFYEKYTDCEWSLRDQNDINHKLLTPFPNVTVQCSLPEINLKVHCISPKTEDLACYKLLKITGENKAQIDPNIPAKNTGHVIGGVGETILLLLLLLLPLKF</sequence>